<dbReference type="Pfam" id="PF07584">
    <property type="entry name" value="BatA"/>
    <property type="match status" value="1"/>
</dbReference>
<protein>
    <submittedName>
        <fullName evidence="3">BatA domain-containing protein</fullName>
    </submittedName>
</protein>
<accession>A0AA49GLU9</accession>
<dbReference type="NCBIfam" id="TIGR02226">
    <property type="entry name" value="two_anch"/>
    <property type="match status" value="1"/>
</dbReference>
<keyword evidence="1" id="KW-0472">Membrane</keyword>
<dbReference type="InterPro" id="IPR011933">
    <property type="entry name" value="Double_TM_dom"/>
</dbReference>
<keyword evidence="1" id="KW-1133">Transmembrane helix</keyword>
<dbReference type="PANTHER" id="PTHR37464:SF1">
    <property type="entry name" value="BLL2463 PROTEIN"/>
    <property type="match status" value="1"/>
</dbReference>
<organism evidence="3 4">
    <name type="scientific">Marivirga arenosa</name>
    <dbReference type="NCBI Taxonomy" id="3059076"/>
    <lineage>
        <taxon>Bacteria</taxon>
        <taxon>Pseudomonadati</taxon>
        <taxon>Bacteroidota</taxon>
        <taxon>Cytophagia</taxon>
        <taxon>Cytophagales</taxon>
        <taxon>Marivirgaceae</taxon>
        <taxon>Marivirga</taxon>
    </lineage>
</organism>
<feature type="transmembrane region" description="Helical" evidence="1">
    <location>
        <begin position="6"/>
        <end position="24"/>
    </location>
</feature>
<gene>
    <name evidence="3" type="ORF">QYS48_11395</name>
</gene>
<evidence type="ECO:0000259" key="2">
    <source>
        <dbReference type="Pfam" id="PF07584"/>
    </source>
</evidence>
<keyword evidence="1" id="KW-0812">Transmembrane</keyword>
<feature type="domain" description="Aerotolerance regulator N-terminal" evidence="2">
    <location>
        <begin position="1"/>
        <end position="76"/>
    </location>
</feature>
<dbReference type="PANTHER" id="PTHR37464">
    <property type="entry name" value="BLL2463 PROTEIN"/>
    <property type="match status" value="1"/>
</dbReference>
<reference evidence="3" key="1">
    <citation type="submission" date="2023-08" db="EMBL/GenBank/DDBJ databases">
        <title>Comparative genomics and taxonomic characterization of three novel marine species of genus Marivirga.</title>
        <authorList>
            <person name="Muhammad N."/>
            <person name="Kim S.-G."/>
        </authorList>
    </citation>
    <scope>NUCLEOTIDE SEQUENCE [LARGE SCALE GENOMIC DNA]</scope>
    <source>
        <strain evidence="3">ABR2-2</strain>
    </source>
</reference>
<evidence type="ECO:0000313" key="4">
    <source>
        <dbReference type="Proteomes" id="UP001244443"/>
    </source>
</evidence>
<evidence type="ECO:0000256" key="1">
    <source>
        <dbReference type="SAM" id="Phobius"/>
    </source>
</evidence>
<dbReference type="Proteomes" id="UP001244443">
    <property type="component" value="Chromosome"/>
</dbReference>
<dbReference type="InterPro" id="IPR024163">
    <property type="entry name" value="Aerotolerance_reg_N"/>
</dbReference>
<keyword evidence="4" id="KW-1185">Reference proteome</keyword>
<name>A0AA49GLU9_9BACT</name>
<evidence type="ECO:0000313" key="3">
    <source>
        <dbReference type="EMBL" id="WKK87321.2"/>
    </source>
</evidence>
<proteinExistence type="predicted"/>
<sequence>MNFTNPNAFWLFFLVLIPVLIHLFQFRRYKTLKFSNLYFLNAVQEEEKKSRKLKHILILISRILLIIFLTLSLAKPFWENEATNSELNLILVDDTPSNLSFTEGKSNSIFDENIGYVNRLYERYPQSLKAININGELIPAYSNSNILNSKSSIDIKSALSEYKDAKKLLILSDYQENLISENINYFKDTTKAFIFMPPYLEKPTNAFIDSVWIDQNAEETASLNIRISLLGNGLDVNLSLLNNDQLEGTQQISLEDNASSVINFPLKRFAETKVREYEIKLEGDEIEFDNQFYFSVINQEKLNVLSLSATEPNTLITTLFENEDLFNLEKESLINFSYQNLENYDLVLLEVGNQLSSFASSALKSYAAEGKNLVIIPNSNFDQFNFLEELGFSNISLIKNSNENSIRLSVPDIQNPFYTNIFSSLDGNISMPESRLFMRWTSGRNLLSFVNTYPFLSVVGIQDNIYAFSSPLKEDFTNFTRHGIFLPVFYKIAFSENNENQVQYSYLNDDLIQLNTSNLSSSDIFKLKQLNQELVPDQRVSTNQLQLILPTDDINNGFYEIINTKTEEVLGPLALNYPKAESENSYYTTSKLKELFQGQSNVEIIESYDFSSIDEYIAETKEGFPLWKYFLVLALLSLLAEVLIIRFLK</sequence>
<dbReference type="RefSeq" id="WP_308357503.1">
    <property type="nucleotide sequence ID" value="NZ_CP129970.2"/>
</dbReference>
<dbReference type="AlphaFoldDB" id="A0AA49GLU9"/>
<dbReference type="EMBL" id="CP129970">
    <property type="protein sequence ID" value="WKK87321.2"/>
    <property type="molecule type" value="Genomic_DNA"/>
</dbReference>
<feature type="transmembrane region" description="Helical" evidence="1">
    <location>
        <begin position="626"/>
        <end position="648"/>
    </location>
</feature>